<name>A0A939BD83_9FIRM</name>
<evidence type="ECO:0000313" key="1">
    <source>
        <dbReference type="EMBL" id="MBM6920829.1"/>
    </source>
</evidence>
<reference evidence="1" key="1">
    <citation type="submission" date="2020-08" db="EMBL/GenBank/DDBJ databases">
        <authorList>
            <person name="Cejkova D."/>
            <person name="Kubasova T."/>
            <person name="Jahodarova E."/>
            <person name="Rychlik I."/>
        </authorList>
    </citation>
    <scope>NUCLEOTIDE SEQUENCE</scope>
    <source>
        <strain evidence="1">An559</strain>
    </source>
</reference>
<dbReference type="Proteomes" id="UP000774750">
    <property type="component" value="Unassembled WGS sequence"/>
</dbReference>
<sequence length="190" mass="22187">MPYIPKEHEKYNLLPLCRKDGGEVFDYPSKLIYEAEQLLGSSVGLFPYNFDSYEDYFASVDGLIRDNSENPEIVSKLSEVREMVWKMNQKEEWSILRYIGPSDDGPCGLTNGKLYYWPTRKENPVYCGVVDDEEFTAYLYPTEKSLWEIVEDPTGMAYQTIYNRGKGYLSQAEHDDFMEQIRKQFGNTEE</sequence>
<proteinExistence type="predicted"/>
<dbReference type="RefSeq" id="WP_204446132.1">
    <property type="nucleotide sequence ID" value="NZ_JACJKY010000008.1"/>
</dbReference>
<dbReference type="EMBL" id="JACJKY010000008">
    <property type="protein sequence ID" value="MBM6920829.1"/>
    <property type="molecule type" value="Genomic_DNA"/>
</dbReference>
<protein>
    <submittedName>
        <fullName evidence="1">Uncharacterized protein</fullName>
    </submittedName>
</protein>
<dbReference type="AlphaFoldDB" id="A0A939BD83"/>
<organism evidence="1 2">
    <name type="scientific">Merdimmobilis hominis</name>
    <dbReference type="NCBI Taxonomy" id="2897707"/>
    <lineage>
        <taxon>Bacteria</taxon>
        <taxon>Bacillati</taxon>
        <taxon>Bacillota</taxon>
        <taxon>Clostridia</taxon>
        <taxon>Eubacteriales</taxon>
        <taxon>Oscillospiraceae</taxon>
        <taxon>Merdimmobilis</taxon>
    </lineage>
</organism>
<accession>A0A939BD83</accession>
<evidence type="ECO:0000313" key="2">
    <source>
        <dbReference type="Proteomes" id="UP000774750"/>
    </source>
</evidence>
<gene>
    <name evidence="1" type="ORF">H6A12_06655</name>
</gene>
<keyword evidence="2" id="KW-1185">Reference proteome</keyword>
<reference evidence="1" key="2">
    <citation type="journal article" date="2021" name="Sci. Rep.">
        <title>The distribution of antibiotic resistance genes in chicken gut microbiota commensals.</title>
        <authorList>
            <person name="Juricova H."/>
            <person name="Matiasovicova J."/>
            <person name="Kubasova T."/>
            <person name="Cejkova D."/>
            <person name="Rychlik I."/>
        </authorList>
    </citation>
    <scope>NUCLEOTIDE SEQUENCE</scope>
    <source>
        <strain evidence="1">An559</strain>
    </source>
</reference>
<comment type="caution">
    <text evidence="1">The sequence shown here is derived from an EMBL/GenBank/DDBJ whole genome shotgun (WGS) entry which is preliminary data.</text>
</comment>